<dbReference type="InterPro" id="IPR014962">
    <property type="entry name" value="YolD"/>
</dbReference>
<dbReference type="Pfam" id="PF08863">
    <property type="entry name" value="YolD"/>
    <property type="match status" value="1"/>
</dbReference>
<dbReference type="Proteomes" id="UP000588491">
    <property type="component" value="Unassembled WGS sequence"/>
</dbReference>
<accession>A0A7Y0K7Z0</accession>
<proteinExistence type="predicted"/>
<dbReference type="PANTHER" id="PTHR40051">
    <property type="entry name" value="IG HYPOTHETICAL 15966"/>
    <property type="match status" value="1"/>
</dbReference>
<reference evidence="1 2" key="1">
    <citation type="submission" date="2020-04" db="EMBL/GenBank/DDBJ databases">
        <title>Bacillus sp. UniB3 isolated from commercial digestive syrup.</title>
        <authorList>
            <person name="Thorat V."/>
            <person name="Kirdat K."/>
            <person name="Tiwarekar B."/>
            <person name="Yadav A."/>
        </authorList>
    </citation>
    <scope>NUCLEOTIDE SEQUENCE [LARGE SCALE GENOMIC DNA]</scope>
    <source>
        <strain evidence="1 2">UniB3</strain>
    </source>
</reference>
<keyword evidence="2" id="KW-1185">Reference proteome</keyword>
<name>A0A7Y0K7Z0_9BACI</name>
<sequence>MLRDRGTIKWTAMMLPEHVQSIKDALEEAKKIKMPILEEDKIQEMELLLLEGIEYNLLLHYDIFKNGTIYRLTGQTTYIDHLKRELRILDTNNHTHSIPFHSLVNIQND</sequence>
<dbReference type="AlphaFoldDB" id="A0A7Y0K7Z0"/>
<dbReference type="PANTHER" id="PTHR40051:SF1">
    <property type="entry name" value="YOLD-LIKE FAMILY PROTEIN"/>
    <property type="match status" value="1"/>
</dbReference>
<organism evidence="1 2">
    <name type="scientific">Niallia alba</name>
    <dbReference type="NCBI Taxonomy" id="2729105"/>
    <lineage>
        <taxon>Bacteria</taxon>
        <taxon>Bacillati</taxon>
        <taxon>Bacillota</taxon>
        <taxon>Bacilli</taxon>
        <taxon>Bacillales</taxon>
        <taxon>Bacillaceae</taxon>
        <taxon>Niallia</taxon>
    </lineage>
</organism>
<comment type="caution">
    <text evidence="1">The sequence shown here is derived from an EMBL/GenBank/DDBJ whole genome shotgun (WGS) entry which is preliminary data.</text>
</comment>
<evidence type="ECO:0000313" key="2">
    <source>
        <dbReference type="Proteomes" id="UP000588491"/>
    </source>
</evidence>
<evidence type="ECO:0000313" key="1">
    <source>
        <dbReference type="EMBL" id="NMO77513.1"/>
    </source>
</evidence>
<gene>
    <name evidence="1" type="ORF">HHU08_10950</name>
</gene>
<dbReference type="RefSeq" id="WP_016204667.1">
    <property type="nucleotide sequence ID" value="NZ_JABBPK010000001.1"/>
</dbReference>
<dbReference type="EMBL" id="JABBPK010000001">
    <property type="protein sequence ID" value="NMO77513.1"/>
    <property type="molecule type" value="Genomic_DNA"/>
</dbReference>
<protein>
    <submittedName>
        <fullName evidence="1">YolD-like family protein</fullName>
    </submittedName>
</protein>